<proteinExistence type="inferred from homology"/>
<dbReference type="Pfam" id="PF02225">
    <property type="entry name" value="PA"/>
    <property type="match status" value="1"/>
</dbReference>
<protein>
    <recommendedName>
        <fullName evidence="7">PA domain protein</fullName>
    </recommendedName>
</protein>
<feature type="domain" description="Transferrin receptor-like dimerisation" evidence="3">
    <location>
        <begin position="616"/>
        <end position="733"/>
    </location>
</feature>
<name>A0A016TEN4_9BILA</name>
<dbReference type="CDD" id="cd02121">
    <property type="entry name" value="PA_GCPII_like"/>
    <property type="match status" value="1"/>
</dbReference>
<evidence type="ECO:0000313" key="5">
    <source>
        <dbReference type="EMBL" id="EYC01105.1"/>
    </source>
</evidence>
<dbReference type="InterPro" id="IPR007365">
    <property type="entry name" value="TFR-like_dimer_dom"/>
</dbReference>
<dbReference type="EMBL" id="JARK01001446">
    <property type="protein sequence ID" value="EYC01105.1"/>
    <property type="molecule type" value="Genomic_DNA"/>
</dbReference>
<dbReference type="FunFam" id="3.50.30.30:FF:000033">
    <property type="entry name" value="Glutamate carboxypeptidase 2 homolog"/>
    <property type="match status" value="1"/>
</dbReference>
<reference evidence="6" key="1">
    <citation type="journal article" date="2015" name="Nat. Genet.">
        <title>The genome and transcriptome of the zoonotic hookworm Ancylostoma ceylanicum identify infection-specific gene families.</title>
        <authorList>
            <person name="Schwarz E.M."/>
            <person name="Hu Y."/>
            <person name="Antoshechkin I."/>
            <person name="Miller M.M."/>
            <person name="Sternberg P.W."/>
            <person name="Aroian R.V."/>
        </authorList>
    </citation>
    <scope>NUCLEOTIDE SEQUENCE</scope>
    <source>
        <strain evidence="6">HY135</strain>
    </source>
</reference>
<sequence length="737" mass="80821">MLGIGISKYNSSNGCTTASTPAIAATTAGPSFDTEKISQLIQSKIDPARIKANLIQFTATPHMAGTDANAGVADSIVAKWTAAGLENVHKVEYNVLLSYPPDAANPNYMSIEDSNGKVIYKSEGVSPAIVANEQNNKDAAVQWLAFSANGNVTGDVIYCGHATDREFQWLQTSGISVKNKIALIRYGGTFRADKVALAQKHGAIAAILYSDPAEVAPNGIQEGDVYPNTVYMPAHAVQRGTLYLGNGDVRTPLYPSKPNLWKSGSVEQARQNGDLPSIPVIPISYSSAMELFSRLDGPAAPRFMQGGLNITYNIGPSLKGNLKTRVTVSGHFEERKIQNVIGYVTGAEEPERYVILGNHYDAWTYGAMDPNAGTAVLAEVARATVQVMNETSWRPARSLMFAAWDAEEYGLVGSTEFVEEFAEVLTRRAVAYLNMDCLKGNETIYVQSSPSLQDQAVLAAKNVQNPRKDEIAANRTTVYDTWIALMKDIEYPGVPNIPIPMGGSDQKNFLDYLGIPSVNFAWIDMDKHYTYPLYHTLYETEFTSEHLMDVDRFSVHRAIGRYWIEIAVQLADAPTIPYSLFTLSTKLAYDYIPSLAGSIQSLNMTTYTADGYQQLLNMVSTASNLRSLCHRLELDSMPRSVDPLIRSRRNDKLINFERCFVNPRGTPDDVTARHVLFSTSKTDSYAGSVMQQVYKVLDDMVDATNAQLPALGNELANQISIVHNSLLCAMSVLADQI</sequence>
<dbReference type="Pfam" id="PF04389">
    <property type="entry name" value="Peptidase_M28"/>
    <property type="match status" value="1"/>
</dbReference>
<dbReference type="GO" id="GO:0004180">
    <property type="term" value="F:carboxypeptidase activity"/>
    <property type="evidence" value="ECO:0007669"/>
    <property type="project" value="TreeGrafter"/>
</dbReference>
<dbReference type="STRING" id="53326.A0A016TEN4"/>
<evidence type="ECO:0000313" key="6">
    <source>
        <dbReference type="Proteomes" id="UP000024635"/>
    </source>
</evidence>
<dbReference type="Gene3D" id="3.50.30.30">
    <property type="match status" value="1"/>
</dbReference>
<comment type="caution">
    <text evidence="5">The sequence shown here is derived from an EMBL/GenBank/DDBJ whole genome shotgun (WGS) entry which is preliminary data.</text>
</comment>
<comment type="similarity">
    <text evidence="1">Belongs to the peptidase M28 family. M28B subfamily.</text>
</comment>
<feature type="domain" description="PA" evidence="2">
    <location>
        <begin position="152"/>
        <end position="241"/>
    </location>
</feature>
<evidence type="ECO:0000256" key="1">
    <source>
        <dbReference type="ARBA" id="ARBA00005634"/>
    </source>
</evidence>
<dbReference type="PANTHER" id="PTHR10404:SF77">
    <property type="entry name" value="GLUTAMATE CARBOXYPEPTIDASE 2 HOMOLOG"/>
    <property type="match status" value="1"/>
</dbReference>
<feature type="domain" description="Peptidase M28" evidence="4">
    <location>
        <begin position="339"/>
        <end position="539"/>
    </location>
</feature>
<dbReference type="InterPro" id="IPR003137">
    <property type="entry name" value="PA_domain"/>
</dbReference>
<evidence type="ECO:0000259" key="3">
    <source>
        <dbReference type="Pfam" id="PF04253"/>
    </source>
</evidence>
<keyword evidence="6" id="KW-1185">Reference proteome</keyword>
<organism evidence="5 6">
    <name type="scientific">Ancylostoma ceylanicum</name>
    <dbReference type="NCBI Taxonomy" id="53326"/>
    <lineage>
        <taxon>Eukaryota</taxon>
        <taxon>Metazoa</taxon>
        <taxon>Ecdysozoa</taxon>
        <taxon>Nematoda</taxon>
        <taxon>Chromadorea</taxon>
        <taxon>Rhabditida</taxon>
        <taxon>Rhabditina</taxon>
        <taxon>Rhabditomorpha</taxon>
        <taxon>Strongyloidea</taxon>
        <taxon>Ancylostomatidae</taxon>
        <taxon>Ancylostomatinae</taxon>
        <taxon>Ancylostoma</taxon>
    </lineage>
</organism>
<evidence type="ECO:0008006" key="7">
    <source>
        <dbReference type="Google" id="ProtNLM"/>
    </source>
</evidence>
<gene>
    <name evidence="5" type="primary">Acey_s0110.g166</name>
    <name evidence="5" type="ORF">Y032_0110g166</name>
</gene>
<dbReference type="Gene3D" id="1.20.930.40">
    <property type="entry name" value="Transferrin receptor-like, dimerisation domain"/>
    <property type="match status" value="1"/>
</dbReference>
<dbReference type="SUPFAM" id="SSF47672">
    <property type="entry name" value="Transferrin receptor-like dimerisation domain"/>
    <property type="match status" value="1"/>
</dbReference>
<dbReference type="AlphaFoldDB" id="A0A016TEN4"/>
<dbReference type="Pfam" id="PF04253">
    <property type="entry name" value="TFR_dimer"/>
    <property type="match status" value="1"/>
</dbReference>
<evidence type="ECO:0000259" key="2">
    <source>
        <dbReference type="Pfam" id="PF02225"/>
    </source>
</evidence>
<evidence type="ECO:0000259" key="4">
    <source>
        <dbReference type="Pfam" id="PF04389"/>
    </source>
</evidence>
<dbReference type="InterPro" id="IPR036757">
    <property type="entry name" value="TFR-like_dimer_dom_sf"/>
</dbReference>
<dbReference type="InterPro" id="IPR046450">
    <property type="entry name" value="PA_dom_sf"/>
</dbReference>
<dbReference type="SUPFAM" id="SSF52025">
    <property type="entry name" value="PA domain"/>
    <property type="match status" value="1"/>
</dbReference>
<dbReference type="InterPro" id="IPR039373">
    <property type="entry name" value="Peptidase_M28B"/>
</dbReference>
<dbReference type="InterPro" id="IPR007484">
    <property type="entry name" value="Peptidase_M28"/>
</dbReference>
<dbReference type="Proteomes" id="UP000024635">
    <property type="component" value="Unassembled WGS sequence"/>
</dbReference>
<dbReference type="PANTHER" id="PTHR10404">
    <property type="entry name" value="N-ACETYLATED-ALPHA-LINKED ACIDIC DIPEPTIDASE"/>
    <property type="match status" value="1"/>
</dbReference>
<accession>A0A016TEN4</accession>
<dbReference type="SUPFAM" id="SSF53187">
    <property type="entry name" value="Zn-dependent exopeptidases"/>
    <property type="match status" value="1"/>
</dbReference>
<dbReference type="FunFam" id="3.40.630.10:FF:000101">
    <property type="entry name" value="N-acetylated alpha-linked acidic dipeptidase like 1"/>
    <property type="match status" value="1"/>
</dbReference>
<dbReference type="Gene3D" id="3.40.630.10">
    <property type="entry name" value="Zn peptidases"/>
    <property type="match status" value="1"/>
</dbReference>
<dbReference type="OrthoDB" id="5841748at2759"/>